<dbReference type="Proteomes" id="UP000199180">
    <property type="component" value="Unassembled WGS sequence"/>
</dbReference>
<dbReference type="GO" id="GO:0051607">
    <property type="term" value="P:defense response to virus"/>
    <property type="evidence" value="ECO:0007669"/>
    <property type="project" value="InterPro"/>
</dbReference>
<dbReference type="EMBL" id="FOHO01000012">
    <property type="protein sequence ID" value="SET85007.1"/>
    <property type="molecule type" value="Genomic_DNA"/>
</dbReference>
<sequence length="236" mass="24941">MTEHLVFTLCAAMGAMGELAGHERRGSLTWPGRSALIGLVAAAMGIRRGDAAAFAALDGLRTAVGVIEDGVPLRDYHTVETVPTAAARSPDSRPAAIRRAGRRTNTTITLRDYRVGVAYAVAMWPGPDAAAPPPLEAMRAALHRPVFTLYLGRKSCPLAAPPGARIVTAEGPLAALEQAARPPFGYGGGLRLIASDTSIAPEDQVEGRNDLPVDRARWHFGQRKQFLHRPAGQGGA</sequence>
<dbReference type="GO" id="GO:0003723">
    <property type="term" value="F:RNA binding"/>
    <property type="evidence" value="ECO:0007669"/>
    <property type="project" value="InterPro"/>
</dbReference>
<organism evidence="1 2">
    <name type="scientific">Paracoccus homiensis</name>
    <dbReference type="NCBI Taxonomy" id="364199"/>
    <lineage>
        <taxon>Bacteria</taxon>
        <taxon>Pseudomonadati</taxon>
        <taxon>Pseudomonadota</taxon>
        <taxon>Alphaproteobacteria</taxon>
        <taxon>Rhodobacterales</taxon>
        <taxon>Paracoccaceae</taxon>
        <taxon>Paracoccus</taxon>
    </lineage>
</organism>
<dbReference type="NCBIfam" id="TIGR01868">
    <property type="entry name" value="casD_Cas5e"/>
    <property type="match status" value="1"/>
</dbReference>
<dbReference type="InterPro" id="IPR010147">
    <property type="entry name" value="CRISPR-assoc_prot_CasD"/>
</dbReference>
<dbReference type="GO" id="GO:0043571">
    <property type="term" value="P:maintenance of CRISPR repeat elements"/>
    <property type="evidence" value="ECO:0007669"/>
    <property type="project" value="InterPro"/>
</dbReference>
<gene>
    <name evidence="1" type="ORF">SAMN04489858_11211</name>
</gene>
<dbReference type="Gene3D" id="3.30.70.2660">
    <property type="match status" value="1"/>
</dbReference>
<accession>A0A1I0HM10</accession>
<dbReference type="Pfam" id="PF09704">
    <property type="entry name" value="Cas_Cas5d"/>
    <property type="match status" value="1"/>
</dbReference>
<evidence type="ECO:0000313" key="2">
    <source>
        <dbReference type="Proteomes" id="UP000199180"/>
    </source>
</evidence>
<evidence type="ECO:0000313" key="1">
    <source>
        <dbReference type="EMBL" id="SET85007.1"/>
    </source>
</evidence>
<dbReference type="AlphaFoldDB" id="A0A1I0HM10"/>
<proteinExistence type="predicted"/>
<dbReference type="STRING" id="364199.SAMN04489858_11211"/>
<keyword evidence="2" id="KW-1185">Reference proteome</keyword>
<dbReference type="RefSeq" id="WP_175479918.1">
    <property type="nucleotide sequence ID" value="NZ_FOHO01000012.1"/>
</dbReference>
<name>A0A1I0HM10_9RHOB</name>
<reference evidence="1 2" key="1">
    <citation type="submission" date="2016-10" db="EMBL/GenBank/DDBJ databases">
        <authorList>
            <person name="de Groot N.N."/>
        </authorList>
    </citation>
    <scope>NUCLEOTIDE SEQUENCE [LARGE SCALE GENOMIC DNA]</scope>
    <source>
        <strain evidence="1 2">DSM 17862</strain>
    </source>
</reference>
<dbReference type="CDD" id="cd09645">
    <property type="entry name" value="Cas5_I-E"/>
    <property type="match status" value="1"/>
</dbReference>
<dbReference type="InterPro" id="IPR021124">
    <property type="entry name" value="CRISPR-assoc_prot_Cas5"/>
</dbReference>
<protein>
    <submittedName>
        <fullName evidence="1">CRISPR-associated protein, Cas5e family</fullName>
    </submittedName>
</protein>